<dbReference type="Proteomes" id="UP001054857">
    <property type="component" value="Unassembled WGS sequence"/>
</dbReference>
<evidence type="ECO:0000313" key="2">
    <source>
        <dbReference type="EMBL" id="GFR48201.1"/>
    </source>
</evidence>
<protein>
    <submittedName>
        <fullName evidence="2">Uncharacterized protein</fullName>
    </submittedName>
</protein>
<evidence type="ECO:0000313" key="3">
    <source>
        <dbReference type="Proteomes" id="UP001054857"/>
    </source>
</evidence>
<gene>
    <name evidence="2" type="ORF">Agub_g10018</name>
</gene>
<accession>A0AAD3HPI3</accession>
<reference evidence="2 3" key="1">
    <citation type="journal article" date="2021" name="Sci. Rep.">
        <title>Genome sequencing of the multicellular alga Astrephomene provides insights into convergent evolution of germ-soma differentiation.</title>
        <authorList>
            <person name="Yamashita S."/>
            <person name="Yamamoto K."/>
            <person name="Matsuzaki R."/>
            <person name="Suzuki S."/>
            <person name="Yamaguchi H."/>
            <person name="Hirooka S."/>
            <person name="Minakuchi Y."/>
            <person name="Miyagishima S."/>
            <person name="Kawachi M."/>
            <person name="Toyoda A."/>
            <person name="Nozaki H."/>
        </authorList>
    </citation>
    <scope>NUCLEOTIDE SEQUENCE [LARGE SCALE GENOMIC DNA]</scope>
    <source>
        <strain evidence="2 3">NIES-4017</strain>
    </source>
</reference>
<feature type="region of interest" description="Disordered" evidence="1">
    <location>
        <begin position="151"/>
        <end position="180"/>
    </location>
</feature>
<keyword evidence="3" id="KW-1185">Reference proteome</keyword>
<comment type="caution">
    <text evidence="2">The sequence shown here is derived from an EMBL/GenBank/DDBJ whole genome shotgun (WGS) entry which is preliminary data.</text>
</comment>
<organism evidence="2 3">
    <name type="scientific">Astrephomene gubernaculifera</name>
    <dbReference type="NCBI Taxonomy" id="47775"/>
    <lineage>
        <taxon>Eukaryota</taxon>
        <taxon>Viridiplantae</taxon>
        <taxon>Chlorophyta</taxon>
        <taxon>core chlorophytes</taxon>
        <taxon>Chlorophyceae</taxon>
        <taxon>CS clade</taxon>
        <taxon>Chlamydomonadales</taxon>
        <taxon>Astrephomenaceae</taxon>
        <taxon>Astrephomene</taxon>
    </lineage>
</organism>
<name>A0AAD3HPI3_9CHLO</name>
<sequence length="180" mass="19798">MDKSLLVPAIVGFTFSNHGESTLTAEVSTAKLRTQRSMLSELLAHSTEGEDPSGSDSEESDEGEDATFEAGGDEGASVIRQSACMFQRSEPITIPCGASLANERVKDAYRRLLYQRQVQQLYYQQQQQLQYQAQQQALMLQQRRLAQTQQQQGPQAVCQPPPQGAMTSRARGATGVVPVY</sequence>
<feature type="region of interest" description="Disordered" evidence="1">
    <location>
        <begin position="38"/>
        <end position="71"/>
    </location>
</feature>
<evidence type="ECO:0000256" key="1">
    <source>
        <dbReference type="SAM" id="MobiDB-lite"/>
    </source>
</evidence>
<proteinExistence type="predicted"/>
<dbReference type="AlphaFoldDB" id="A0AAD3HPI3"/>
<feature type="compositionally biased region" description="Acidic residues" evidence="1">
    <location>
        <begin position="49"/>
        <end position="67"/>
    </location>
</feature>
<dbReference type="EMBL" id="BMAR01000022">
    <property type="protein sequence ID" value="GFR48201.1"/>
    <property type="molecule type" value="Genomic_DNA"/>
</dbReference>